<name>A0A2U1P5D6_ARTAN</name>
<proteinExistence type="inferred from homology"/>
<sequence>MMRTMEKGLLKMTGKGKDKDGGGGAYLGGIATPFDTPGDMRPRGYHDFRGTGYSGIYYALACLCALSAAQTSAIIRIPNPEPLWVKKSLDIGPQGIMFPMIESRKMAKKVVSYCRYPLNGIWVGAHHVVRASGYGIDTGI</sequence>
<keyword evidence="6" id="KW-1185">Reference proteome</keyword>
<protein>
    <submittedName>
        <fullName evidence="5">Aldehyde-lyase domain-containing protein</fullName>
    </submittedName>
</protein>
<dbReference type="InterPro" id="IPR005000">
    <property type="entry name" value="Aldolase/citrate-lyase_domain"/>
</dbReference>
<dbReference type="InterPro" id="IPR050251">
    <property type="entry name" value="HpcH-HpaI_aldolase"/>
</dbReference>
<dbReference type="Proteomes" id="UP000245207">
    <property type="component" value="Unassembled WGS sequence"/>
</dbReference>
<dbReference type="GO" id="GO:0016832">
    <property type="term" value="F:aldehyde-lyase activity"/>
    <property type="evidence" value="ECO:0007669"/>
    <property type="project" value="TreeGrafter"/>
</dbReference>
<dbReference type="PANTHER" id="PTHR30502:SF0">
    <property type="entry name" value="PHOSPHOENOLPYRUVATE CARBOXYLASE FAMILY PROTEIN"/>
    <property type="match status" value="1"/>
</dbReference>
<evidence type="ECO:0000313" key="6">
    <source>
        <dbReference type="Proteomes" id="UP000245207"/>
    </source>
</evidence>
<comment type="caution">
    <text evidence="5">The sequence shown here is derived from an EMBL/GenBank/DDBJ whole genome shotgun (WGS) entry which is preliminary data.</text>
</comment>
<organism evidence="5 6">
    <name type="scientific">Artemisia annua</name>
    <name type="common">Sweet wormwood</name>
    <dbReference type="NCBI Taxonomy" id="35608"/>
    <lineage>
        <taxon>Eukaryota</taxon>
        <taxon>Viridiplantae</taxon>
        <taxon>Streptophyta</taxon>
        <taxon>Embryophyta</taxon>
        <taxon>Tracheophyta</taxon>
        <taxon>Spermatophyta</taxon>
        <taxon>Magnoliopsida</taxon>
        <taxon>eudicotyledons</taxon>
        <taxon>Gunneridae</taxon>
        <taxon>Pentapetalae</taxon>
        <taxon>asterids</taxon>
        <taxon>campanulids</taxon>
        <taxon>Asterales</taxon>
        <taxon>Asteraceae</taxon>
        <taxon>Asteroideae</taxon>
        <taxon>Anthemideae</taxon>
        <taxon>Artemisiinae</taxon>
        <taxon>Artemisia</taxon>
    </lineage>
</organism>
<keyword evidence="3 5" id="KW-0456">Lyase</keyword>
<dbReference type="Gene3D" id="3.20.20.60">
    <property type="entry name" value="Phosphoenolpyruvate-binding domains"/>
    <property type="match status" value="1"/>
</dbReference>
<dbReference type="InterPro" id="IPR040442">
    <property type="entry name" value="Pyrv_kinase-like_dom_sf"/>
</dbReference>
<evidence type="ECO:0000259" key="4">
    <source>
        <dbReference type="Pfam" id="PF03328"/>
    </source>
</evidence>
<evidence type="ECO:0000256" key="1">
    <source>
        <dbReference type="ARBA" id="ARBA00005568"/>
    </source>
</evidence>
<dbReference type="InterPro" id="IPR015813">
    <property type="entry name" value="Pyrv/PenolPyrv_kinase-like_dom"/>
</dbReference>
<comment type="similarity">
    <text evidence="1">Belongs to the HpcH/HpaI aldolase family.</text>
</comment>
<accession>A0A2U1P5D6</accession>
<dbReference type="STRING" id="35608.A0A2U1P5D6"/>
<dbReference type="GO" id="GO:0005737">
    <property type="term" value="C:cytoplasm"/>
    <property type="evidence" value="ECO:0007669"/>
    <property type="project" value="TreeGrafter"/>
</dbReference>
<evidence type="ECO:0000256" key="2">
    <source>
        <dbReference type="ARBA" id="ARBA00022723"/>
    </source>
</evidence>
<keyword evidence="2" id="KW-0479">Metal-binding</keyword>
<dbReference type="AlphaFoldDB" id="A0A2U1P5D6"/>
<reference evidence="5 6" key="1">
    <citation type="journal article" date="2018" name="Mol. Plant">
        <title>The genome of Artemisia annua provides insight into the evolution of Asteraceae family and artemisinin biosynthesis.</title>
        <authorList>
            <person name="Shen Q."/>
            <person name="Zhang L."/>
            <person name="Liao Z."/>
            <person name="Wang S."/>
            <person name="Yan T."/>
            <person name="Shi P."/>
            <person name="Liu M."/>
            <person name="Fu X."/>
            <person name="Pan Q."/>
            <person name="Wang Y."/>
            <person name="Lv Z."/>
            <person name="Lu X."/>
            <person name="Zhang F."/>
            <person name="Jiang W."/>
            <person name="Ma Y."/>
            <person name="Chen M."/>
            <person name="Hao X."/>
            <person name="Li L."/>
            <person name="Tang Y."/>
            <person name="Lv G."/>
            <person name="Zhou Y."/>
            <person name="Sun X."/>
            <person name="Brodelius P.E."/>
            <person name="Rose J.K.C."/>
            <person name="Tang K."/>
        </authorList>
    </citation>
    <scope>NUCLEOTIDE SEQUENCE [LARGE SCALE GENOMIC DNA]</scope>
    <source>
        <strain evidence="6">cv. Huhao1</strain>
        <tissue evidence="5">Leaf</tissue>
    </source>
</reference>
<evidence type="ECO:0000313" key="5">
    <source>
        <dbReference type="EMBL" id="PWA80984.1"/>
    </source>
</evidence>
<evidence type="ECO:0000256" key="3">
    <source>
        <dbReference type="ARBA" id="ARBA00023239"/>
    </source>
</evidence>
<dbReference type="PANTHER" id="PTHR30502">
    <property type="entry name" value="2-KETO-3-DEOXY-L-RHAMNONATE ALDOLASE"/>
    <property type="match status" value="1"/>
</dbReference>
<dbReference type="GO" id="GO:0046872">
    <property type="term" value="F:metal ion binding"/>
    <property type="evidence" value="ECO:0007669"/>
    <property type="project" value="UniProtKB-KW"/>
</dbReference>
<dbReference type="Pfam" id="PF03328">
    <property type="entry name" value="HpcH_HpaI"/>
    <property type="match status" value="1"/>
</dbReference>
<dbReference type="OrthoDB" id="1621678at2759"/>
<dbReference type="EMBL" id="PKPP01001648">
    <property type="protein sequence ID" value="PWA80984.1"/>
    <property type="molecule type" value="Genomic_DNA"/>
</dbReference>
<dbReference type="SUPFAM" id="SSF51621">
    <property type="entry name" value="Phosphoenolpyruvate/pyruvate domain"/>
    <property type="match status" value="1"/>
</dbReference>
<feature type="domain" description="HpcH/HpaI aldolase/citrate lyase" evidence="4">
    <location>
        <begin position="55"/>
        <end position="121"/>
    </location>
</feature>
<gene>
    <name evidence="5" type="ORF">CTI12_AA190970</name>
</gene>